<accession>F0RZR1</accession>
<evidence type="ECO:0008006" key="4">
    <source>
        <dbReference type="Google" id="ProtNLM"/>
    </source>
</evidence>
<dbReference type="STRING" id="158189.SpiBuddy_3006"/>
<feature type="chain" id="PRO_5003259909" description="DUF5723 domain-containing protein" evidence="1">
    <location>
        <begin position="21"/>
        <end position="402"/>
    </location>
</feature>
<evidence type="ECO:0000313" key="2">
    <source>
        <dbReference type="EMBL" id="ADY14812.1"/>
    </source>
</evidence>
<proteinExistence type="predicted"/>
<keyword evidence="3" id="KW-1185">Reference proteome</keyword>
<evidence type="ECO:0000256" key="1">
    <source>
        <dbReference type="SAM" id="SignalP"/>
    </source>
</evidence>
<dbReference type="RefSeq" id="WP_013608655.1">
    <property type="nucleotide sequence ID" value="NC_015152.1"/>
</dbReference>
<protein>
    <recommendedName>
        <fullName evidence="4">DUF5723 domain-containing protein</fullName>
    </recommendedName>
</protein>
<dbReference type="AlphaFoldDB" id="F0RZR1"/>
<name>F0RZR1_SPHGB</name>
<dbReference type="Proteomes" id="UP000008466">
    <property type="component" value="Chromosome"/>
</dbReference>
<feature type="signal peptide" evidence="1">
    <location>
        <begin position="1"/>
        <end position="20"/>
    </location>
</feature>
<dbReference type="OrthoDB" id="7011433at2"/>
<evidence type="ECO:0000313" key="3">
    <source>
        <dbReference type="Proteomes" id="UP000008466"/>
    </source>
</evidence>
<dbReference type="HOGENOM" id="CLU_701889_0_0_12"/>
<keyword evidence="1" id="KW-0732">Signal</keyword>
<dbReference type="KEGG" id="sbu:SpiBuddy_3006"/>
<gene>
    <name evidence="2" type="ordered locus">SpiBuddy_3006</name>
</gene>
<dbReference type="EMBL" id="CP002541">
    <property type="protein sequence ID" value="ADY14812.1"/>
    <property type="molecule type" value="Genomic_DNA"/>
</dbReference>
<reference evidence="3" key="1">
    <citation type="submission" date="2011-02" db="EMBL/GenBank/DDBJ databases">
        <title>Complete sequence of Spirochaeta sp. Buddy.</title>
        <authorList>
            <person name="Lucas S."/>
            <person name="Copeland A."/>
            <person name="Lapidus A."/>
            <person name="Cheng J.-F."/>
            <person name="Goodwin L."/>
            <person name="Pitluck S."/>
            <person name="Zeytun A."/>
            <person name="Detter J.C."/>
            <person name="Han C."/>
            <person name="Tapia R."/>
            <person name="Land M."/>
            <person name="Hauser L."/>
            <person name="Kyrpides N."/>
            <person name="Ivanova N."/>
            <person name="Mikhailova N."/>
            <person name="Pagani I."/>
            <person name="Ritalahti K.M."/>
            <person name="Loeffler F.E."/>
            <person name="Woyke T."/>
        </authorList>
    </citation>
    <scope>NUCLEOTIDE SEQUENCE [LARGE SCALE GENOMIC DNA]</scope>
    <source>
        <strain evidence="3">ATCC BAA-1886 / DSM 22777 / Buddy</strain>
    </source>
</reference>
<sequence length="402" mass="44603">MKKIVVVALILLLSLPTVIAEQTESVEAVTELDLYSLVVPMQYDSLFVFGCLGGNSAARIVVDLAPTAAFDFNIGAGSSYTLFSQTESNALSLDADLNSVSFGSGGFSLDIDASGSYSSYSLKFGDMQGFYGFGIQDFAFSTTTSGTTSMDFAPYGAIGVGRIYSITLLKQMELAMRYLGLDPTSERLKEAAKVRYRRAEYLNRFTDYTTENYKAYYQALADAYGASDKMLEFLFLDQAQTYQFDAARYQGMFYGWEAEARLRPILEYRSYWSPSTEFSMYLDLAGRYADFTMHDQLYYQAGITLSPGFLSDGSTTFLFSTNLQGKVRYLPPSAPWYVDGLLSFDVDISETPKKFCIDFIGTFNYLINPNFTTFAGVLLEINDSFTNASALSVNAGGIIRIR</sequence>
<organism evidence="2 3">
    <name type="scientific">Sphaerochaeta globosa (strain ATCC BAA-1886 / DSM 22777 / Buddy)</name>
    <name type="common">Spirochaeta sp. (strain Buddy)</name>
    <dbReference type="NCBI Taxonomy" id="158189"/>
    <lineage>
        <taxon>Bacteria</taxon>
        <taxon>Pseudomonadati</taxon>
        <taxon>Spirochaetota</taxon>
        <taxon>Spirochaetia</taxon>
        <taxon>Spirochaetales</taxon>
        <taxon>Sphaerochaetaceae</taxon>
        <taxon>Sphaerochaeta</taxon>
    </lineage>
</organism>